<dbReference type="Proteomes" id="UP000236721">
    <property type="component" value="Unassembled WGS sequence"/>
</dbReference>
<evidence type="ECO:0000313" key="1">
    <source>
        <dbReference type="EMBL" id="SEG50048.1"/>
    </source>
</evidence>
<dbReference type="EMBL" id="FNVG01000016">
    <property type="protein sequence ID" value="SEG50048.1"/>
    <property type="molecule type" value="Genomic_DNA"/>
</dbReference>
<dbReference type="AlphaFoldDB" id="A0A1H6AMV5"/>
<name>A0A1H6AMV5_9VIBR</name>
<reference evidence="2" key="1">
    <citation type="submission" date="2016-10" db="EMBL/GenBank/DDBJ databases">
        <authorList>
            <person name="Varghese N."/>
            <person name="Submissions S."/>
        </authorList>
    </citation>
    <scope>NUCLEOTIDE SEQUENCE [LARGE SCALE GENOMIC DNA]</scope>
    <source>
        <strain evidence="2">CGMCC 1.7062</strain>
    </source>
</reference>
<accession>A0A1H6AMV5</accession>
<dbReference type="OrthoDB" id="5829309at2"/>
<gene>
    <name evidence="1" type="ORF">SAMN04488244_11649</name>
</gene>
<protein>
    <submittedName>
        <fullName evidence="1">Uncharacterized protein</fullName>
    </submittedName>
</protein>
<keyword evidence="2" id="KW-1185">Reference proteome</keyword>
<organism evidence="1 2">
    <name type="scientific">Vibrio hangzhouensis</name>
    <dbReference type="NCBI Taxonomy" id="462991"/>
    <lineage>
        <taxon>Bacteria</taxon>
        <taxon>Pseudomonadati</taxon>
        <taxon>Pseudomonadota</taxon>
        <taxon>Gammaproteobacteria</taxon>
        <taxon>Vibrionales</taxon>
        <taxon>Vibrionaceae</taxon>
        <taxon>Vibrio</taxon>
    </lineage>
</organism>
<dbReference type="RefSeq" id="WP_103881296.1">
    <property type="nucleotide sequence ID" value="NZ_FNVG01000016.1"/>
</dbReference>
<sequence length="165" mass="19222">MLTRFRLTRRRWNTVLIAAIALFMMLMAAPDLIKQYLIQAEPVSSQGFVLNPDADPIEINYAGIQFYLVDGVWQAIPQKWNHEAHNVVARWIGIQGTPIDTETYQKLKPAFRDPMTIEVWYQQLEEPQRITAYPFDQFWLLSTYDEQWVAVSFEGSSLMPTHSNN</sequence>
<proteinExistence type="predicted"/>
<evidence type="ECO:0000313" key="2">
    <source>
        <dbReference type="Proteomes" id="UP000236721"/>
    </source>
</evidence>